<accession>N6VRR7</accession>
<keyword evidence="1 4" id="KW-0808">Transferase</keyword>
<keyword evidence="2" id="KW-0012">Acyltransferase</keyword>
<dbReference type="AlphaFoldDB" id="N6VRR7"/>
<dbReference type="EMBL" id="APLQ01000014">
    <property type="protein sequence ID" value="ENO12885.2"/>
    <property type="molecule type" value="Genomic_DNA"/>
</dbReference>
<comment type="caution">
    <text evidence="4">The sequence shown here is derived from an EMBL/GenBank/DDBJ whole genome shotgun (WGS) entry which is preliminary data.</text>
</comment>
<dbReference type="Proteomes" id="UP000013165">
    <property type="component" value="Unassembled WGS sequence"/>
</dbReference>
<sequence length="147" mass="16971">MTVSFRQARDSHYAERLIHQNMAAYYAKLQIRWDSASFERNWSAFENYEICVNGQAVDVLCLSHDDVACYIRDLHVEPAWQGRGLGTEAVHYATGIAKESGIRTLRLRVFEGNPAVSLYERLGFRIVKSEDDTHYMQWMLSPQVVPE</sequence>
<dbReference type="InterPro" id="IPR000182">
    <property type="entry name" value="GNAT_dom"/>
</dbReference>
<dbReference type="GO" id="GO:0016747">
    <property type="term" value="F:acyltransferase activity, transferring groups other than amino-acyl groups"/>
    <property type="evidence" value="ECO:0007669"/>
    <property type="project" value="InterPro"/>
</dbReference>
<dbReference type="eggNOG" id="COG0456">
    <property type="taxonomic scope" value="Bacteria"/>
</dbReference>
<evidence type="ECO:0000256" key="1">
    <source>
        <dbReference type="ARBA" id="ARBA00022679"/>
    </source>
</evidence>
<dbReference type="PATRIC" id="fig|626887.3.peg.3166"/>
<dbReference type="OrthoDB" id="6871659at2"/>
<keyword evidence="5" id="KW-1185">Reference proteome</keyword>
<dbReference type="CDD" id="cd04301">
    <property type="entry name" value="NAT_SF"/>
    <property type="match status" value="1"/>
</dbReference>
<evidence type="ECO:0000259" key="3">
    <source>
        <dbReference type="PROSITE" id="PS51186"/>
    </source>
</evidence>
<dbReference type="InterPro" id="IPR016181">
    <property type="entry name" value="Acyl_CoA_acyltransferase"/>
</dbReference>
<dbReference type="Pfam" id="PF00583">
    <property type="entry name" value="Acetyltransf_1"/>
    <property type="match status" value="1"/>
</dbReference>
<proteinExistence type="predicted"/>
<reference evidence="4 5" key="1">
    <citation type="journal article" date="2013" name="Genome Announc.">
        <title>Genome Sequence of the Polycyclic Aromatic Hydrocarbon-Degrading Bacterium Strain Marinobacter nanhaiticus D15-8WT.</title>
        <authorList>
            <person name="Cui Z."/>
            <person name="Gao W."/>
            <person name="Li Q."/>
            <person name="Xu G."/>
            <person name="Zheng L."/>
        </authorList>
    </citation>
    <scope>NUCLEOTIDE SEQUENCE [LARGE SCALE GENOMIC DNA]</scope>
    <source>
        <strain evidence="4 5">D15-8W</strain>
    </source>
</reference>
<name>N6VRR7_9GAMM</name>
<dbReference type="PROSITE" id="PS51186">
    <property type="entry name" value="GNAT"/>
    <property type="match status" value="1"/>
</dbReference>
<evidence type="ECO:0000313" key="5">
    <source>
        <dbReference type="Proteomes" id="UP000013165"/>
    </source>
</evidence>
<evidence type="ECO:0000256" key="2">
    <source>
        <dbReference type="ARBA" id="ARBA00023315"/>
    </source>
</evidence>
<gene>
    <name evidence="4" type="ORF">J057_15845</name>
</gene>
<dbReference type="STRING" id="626887.J057_15845"/>
<organism evidence="4 5">
    <name type="scientific">Marinobacter nanhaiticus D15-8W</name>
    <dbReference type="NCBI Taxonomy" id="626887"/>
    <lineage>
        <taxon>Bacteria</taxon>
        <taxon>Pseudomonadati</taxon>
        <taxon>Pseudomonadota</taxon>
        <taxon>Gammaproteobacteria</taxon>
        <taxon>Pseudomonadales</taxon>
        <taxon>Marinobacteraceae</taxon>
        <taxon>Marinobacter</taxon>
    </lineage>
</organism>
<feature type="domain" description="N-acetyltransferase" evidence="3">
    <location>
        <begin position="3"/>
        <end position="141"/>
    </location>
</feature>
<dbReference type="PANTHER" id="PTHR43877">
    <property type="entry name" value="AMINOALKYLPHOSPHONATE N-ACETYLTRANSFERASE-RELATED-RELATED"/>
    <property type="match status" value="1"/>
</dbReference>
<protein>
    <submittedName>
        <fullName evidence="4">GNAT family N-acetyltransferase</fullName>
    </submittedName>
</protein>
<dbReference type="SUPFAM" id="SSF55729">
    <property type="entry name" value="Acyl-CoA N-acyltransferases (Nat)"/>
    <property type="match status" value="1"/>
</dbReference>
<dbReference type="HOGENOM" id="CLU_013985_22_3_6"/>
<dbReference type="InterPro" id="IPR050832">
    <property type="entry name" value="Bact_Acetyltransf"/>
</dbReference>
<dbReference type="Gene3D" id="3.40.630.30">
    <property type="match status" value="1"/>
</dbReference>
<evidence type="ECO:0000313" key="4">
    <source>
        <dbReference type="EMBL" id="ENO12885.2"/>
    </source>
</evidence>